<dbReference type="InterPro" id="IPR037053">
    <property type="entry name" value="Phage_tail_collar_dom_sf"/>
</dbReference>
<dbReference type="OrthoDB" id="9810174at2"/>
<sequence>MDAFIGEIRIFPFGYIPQGWLACNGGQYNVQDHQALYSIIGNTWGGTAMQTFKVPNLAGFCVMGQGTGPGLSPRSWGATTVGAKTATLNSAQLPSHTHTLTIQGAVPAQALTNTTATPTANQSWLARPVQPNSTGANAVPAYTKVTTPNSTLHPNTIAPACGIAAGAVSPHENRQPYLTMVFAINVDGVYPVRN</sequence>
<reference evidence="2 3" key="1">
    <citation type="submission" date="2018-09" db="EMBL/GenBank/DDBJ databases">
        <authorList>
            <person name="Zhu H."/>
        </authorList>
    </citation>
    <scope>NUCLEOTIDE SEQUENCE [LARGE SCALE GENOMIC DNA]</scope>
    <source>
        <strain evidence="2 3">K2W22B-5</strain>
    </source>
</reference>
<evidence type="ECO:0000313" key="2">
    <source>
        <dbReference type="EMBL" id="RJF83628.1"/>
    </source>
</evidence>
<name>A0A418W0Z1_9PROT</name>
<evidence type="ECO:0000259" key="1">
    <source>
        <dbReference type="Pfam" id="PF07484"/>
    </source>
</evidence>
<keyword evidence="3" id="KW-1185">Reference proteome</keyword>
<accession>A0A418W0Z1</accession>
<proteinExistence type="predicted"/>
<gene>
    <name evidence="2" type="ORF">D3877_02985</name>
</gene>
<feature type="domain" description="Phage tail collar" evidence="1">
    <location>
        <begin position="6"/>
        <end position="59"/>
    </location>
</feature>
<dbReference type="EMBL" id="QYUL01000001">
    <property type="protein sequence ID" value="RJF83628.1"/>
    <property type="molecule type" value="Genomic_DNA"/>
</dbReference>
<dbReference type="InterPro" id="IPR011083">
    <property type="entry name" value="Phage_tail_collar_dom"/>
</dbReference>
<evidence type="ECO:0000313" key="3">
    <source>
        <dbReference type="Proteomes" id="UP000283458"/>
    </source>
</evidence>
<organism evidence="2 3">
    <name type="scientific">Azospirillum cavernae</name>
    <dbReference type="NCBI Taxonomy" id="2320860"/>
    <lineage>
        <taxon>Bacteria</taxon>
        <taxon>Pseudomonadati</taxon>
        <taxon>Pseudomonadota</taxon>
        <taxon>Alphaproteobacteria</taxon>
        <taxon>Rhodospirillales</taxon>
        <taxon>Azospirillaceae</taxon>
        <taxon>Azospirillum</taxon>
    </lineage>
</organism>
<dbReference type="Pfam" id="PF07484">
    <property type="entry name" value="Collar"/>
    <property type="match status" value="1"/>
</dbReference>
<dbReference type="Gene3D" id="3.90.1340.10">
    <property type="entry name" value="Phage tail collar domain"/>
    <property type="match status" value="1"/>
</dbReference>
<dbReference type="AlphaFoldDB" id="A0A418W0Z1"/>
<comment type="caution">
    <text evidence="2">The sequence shown here is derived from an EMBL/GenBank/DDBJ whole genome shotgun (WGS) entry which is preliminary data.</text>
</comment>
<protein>
    <recommendedName>
        <fullName evidence="1">Phage tail collar domain-containing protein</fullName>
    </recommendedName>
</protein>
<dbReference type="Proteomes" id="UP000283458">
    <property type="component" value="Unassembled WGS sequence"/>
</dbReference>
<dbReference type="SUPFAM" id="SSF88874">
    <property type="entry name" value="Receptor-binding domain of short tail fibre protein gp12"/>
    <property type="match status" value="1"/>
</dbReference>
<dbReference type="RefSeq" id="WP_119829268.1">
    <property type="nucleotide sequence ID" value="NZ_QYUL01000001.1"/>
</dbReference>